<dbReference type="InterPro" id="IPR027417">
    <property type="entry name" value="P-loop_NTPase"/>
</dbReference>
<dbReference type="GO" id="GO:0016887">
    <property type="term" value="F:ATP hydrolysis activity"/>
    <property type="evidence" value="ECO:0007669"/>
    <property type="project" value="InterPro"/>
</dbReference>
<protein>
    <submittedName>
        <fullName evidence="5">ABC transporter ATP-binding protein</fullName>
    </submittedName>
</protein>
<dbReference type="Pfam" id="PF08402">
    <property type="entry name" value="TOBE_2"/>
    <property type="match status" value="1"/>
</dbReference>
<evidence type="ECO:0000256" key="2">
    <source>
        <dbReference type="ARBA" id="ARBA00022741"/>
    </source>
</evidence>
<evidence type="ECO:0000313" key="5">
    <source>
        <dbReference type="EMBL" id="QOV90432.1"/>
    </source>
</evidence>
<dbReference type="SUPFAM" id="SSF52540">
    <property type="entry name" value="P-loop containing nucleoside triphosphate hydrolases"/>
    <property type="match status" value="1"/>
</dbReference>
<keyword evidence="2" id="KW-0547">Nucleotide-binding</keyword>
<dbReference type="AlphaFoldDB" id="A0A7M2WYZ2"/>
<gene>
    <name evidence="5" type="ORF">IPV69_03425</name>
</gene>
<dbReference type="PANTHER" id="PTHR42781">
    <property type="entry name" value="SPERMIDINE/PUTRESCINE IMPORT ATP-BINDING PROTEIN POTA"/>
    <property type="match status" value="1"/>
</dbReference>
<dbReference type="InterPro" id="IPR050093">
    <property type="entry name" value="ABC_SmlMolc_Importer"/>
</dbReference>
<dbReference type="InterPro" id="IPR013611">
    <property type="entry name" value="Transp-assoc_OB_typ2"/>
</dbReference>
<feature type="domain" description="ABC transporter" evidence="4">
    <location>
        <begin position="4"/>
        <end position="234"/>
    </location>
</feature>
<evidence type="ECO:0000256" key="3">
    <source>
        <dbReference type="ARBA" id="ARBA00022840"/>
    </source>
</evidence>
<evidence type="ECO:0000259" key="4">
    <source>
        <dbReference type="PROSITE" id="PS50893"/>
    </source>
</evidence>
<dbReference type="InterPro" id="IPR003439">
    <property type="entry name" value="ABC_transporter-like_ATP-bd"/>
</dbReference>
<sequence>MTSVRLEHISKRFGQTTALADIDFTINSGELFFLLGPSGCGKSTLLRLIAGLHDPSKGKILFNDRDVTALGTDKRNAVMCFQSYALWPHMSVRENVRFGLAVRKQPKPEQDKRIADVLKLVQMEPYADRKPNQLSGGQQQRVALARALAVNPDCLLLDEPLSNLDAKLRHEMRSEIRRICKTAGYTTIYVTHDMKEALSVADRIAVMKDGKIAQIGTPGDLYHKPMNSFVADFVGSTNLLTGKVVGTDAGRYEIETPAGRVFGSAVNNGFLRDANVIVSIRPEQMQVARRTAAAGEAGPNRFTGKVLETTFLGEASEHVLAVNGQRLKVIAAPPLFNVPEELTVQFDPEDVVVLKE</sequence>
<accession>A0A7M2WYZ2</accession>
<keyword evidence="3 5" id="KW-0067">ATP-binding</keyword>
<dbReference type="Gene3D" id="2.40.50.100">
    <property type="match status" value="1"/>
</dbReference>
<dbReference type="Pfam" id="PF00005">
    <property type="entry name" value="ABC_tran"/>
    <property type="match status" value="1"/>
</dbReference>
<name>A0A7M2WYZ2_9BACT</name>
<dbReference type="RefSeq" id="WP_206293514.1">
    <property type="nucleotide sequence ID" value="NZ_CP063458.1"/>
</dbReference>
<dbReference type="PROSITE" id="PS50893">
    <property type="entry name" value="ABC_TRANSPORTER_2"/>
    <property type="match status" value="1"/>
</dbReference>
<dbReference type="EMBL" id="CP063458">
    <property type="protein sequence ID" value="QOV90432.1"/>
    <property type="molecule type" value="Genomic_DNA"/>
</dbReference>
<dbReference type="SMART" id="SM00382">
    <property type="entry name" value="AAA"/>
    <property type="match status" value="1"/>
</dbReference>
<reference evidence="5 6" key="1">
    <citation type="submission" date="2020-10" db="EMBL/GenBank/DDBJ databases">
        <title>Wide distribution of Phycisphaera-like planctomycetes from WD2101 soil group in peatlands and genome analysis of the first cultivated representative.</title>
        <authorList>
            <person name="Dedysh S.N."/>
            <person name="Beletsky A.V."/>
            <person name="Ivanova A."/>
            <person name="Kulichevskaya I.S."/>
            <person name="Suzina N.E."/>
            <person name="Philippov D.A."/>
            <person name="Rakitin A.L."/>
            <person name="Mardanov A.V."/>
            <person name="Ravin N.V."/>
        </authorList>
    </citation>
    <scope>NUCLEOTIDE SEQUENCE [LARGE SCALE GENOMIC DNA]</scope>
    <source>
        <strain evidence="5 6">M1803</strain>
    </source>
</reference>
<dbReference type="FunFam" id="3.40.50.300:FF:000042">
    <property type="entry name" value="Maltose/maltodextrin ABC transporter, ATP-binding protein"/>
    <property type="match status" value="1"/>
</dbReference>
<dbReference type="GO" id="GO:0043190">
    <property type="term" value="C:ATP-binding cassette (ABC) transporter complex"/>
    <property type="evidence" value="ECO:0007669"/>
    <property type="project" value="InterPro"/>
</dbReference>
<dbReference type="KEGG" id="hbs:IPV69_03425"/>
<proteinExistence type="predicted"/>
<dbReference type="InterPro" id="IPR017871">
    <property type="entry name" value="ABC_transporter-like_CS"/>
</dbReference>
<keyword evidence="1" id="KW-0813">Transport</keyword>
<organism evidence="5 6">
    <name type="scientific">Humisphaera borealis</name>
    <dbReference type="NCBI Taxonomy" id="2807512"/>
    <lineage>
        <taxon>Bacteria</taxon>
        <taxon>Pseudomonadati</taxon>
        <taxon>Planctomycetota</taxon>
        <taxon>Phycisphaerae</taxon>
        <taxon>Tepidisphaerales</taxon>
        <taxon>Tepidisphaeraceae</taxon>
        <taxon>Humisphaera</taxon>
    </lineage>
</organism>
<dbReference type="SUPFAM" id="SSF50331">
    <property type="entry name" value="MOP-like"/>
    <property type="match status" value="1"/>
</dbReference>
<dbReference type="GO" id="GO:0005524">
    <property type="term" value="F:ATP binding"/>
    <property type="evidence" value="ECO:0007669"/>
    <property type="project" value="UniProtKB-KW"/>
</dbReference>
<dbReference type="GO" id="GO:0140359">
    <property type="term" value="F:ABC-type transporter activity"/>
    <property type="evidence" value="ECO:0007669"/>
    <property type="project" value="UniProtKB-ARBA"/>
</dbReference>
<evidence type="ECO:0000256" key="1">
    <source>
        <dbReference type="ARBA" id="ARBA00022448"/>
    </source>
</evidence>
<dbReference type="Gene3D" id="3.40.50.300">
    <property type="entry name" value="P-loop containing nucleotide triphosphate hydrolases"/>
    <property type="match status" value="1"/>
</dbReference>
<evidence type="ECO:0000313" key="6">
    <source>
        <dbReference type="Proteomes" id="UP000593765"/>
    </source>
</evidence>
<dbReference type="PANTHER" id="PTHR42781:SF4">
    <property type="entry name" value="SPERMIDINE_PUTRESCINE IMPORT ATP-BINDING PROTEIN POTA"/>
    <property type="match status" value="1"/>
</dbReference>
<dbReference type="InterPro" id="IPR008995">
    <property type="entry name" value="Mo/tungstate-bd_C_term_dom"/>
</dbReference>
<dbReference type="Proteomes" id="UP000593765">
    <property type="component" value="Chromosome"/>
</dbReference>
<dbReference type="PROSITE" id="PS00211">
    <property type="entry name" value="ABC_TRANSPORTER_1"/>
    <property type="match status" value="1"/>
</dbReference>
<keyword evidence="6" id="KW-1185">Reference proteome</keyword>
<dbReference type="InterPro" id="IPR003593">
    <property type="entry name" value="AAA+_ATPase"/>
</dbReference>